<feature type="compositionally biased region" description="Low complexity" evidence="1">
    <location>
        <begin position="182"/>
        <end position="195"/>
    </location>
</feature>
<evidence type="ECO:0008006" key="6">
    <source>
        <dbReference type="Google" id="ProtNLM"/>
    </source>
</evidence>
<evidence type="ECO:0000313" key="4">
    <source>
        <dbReference type="EMBL" id="KAG9244717.1"/>
    </source>
</evidence>
<keyword evidence="2" id="KW-0472">Membrane</keyword>
<feature type="region of interest" description="Disordered" evidence="1">
    <location>
        <begin position="288"/>
        <end position="410"/>
    </location>
</feature>
<dbReference type="PANTHER" id="PTHR34883:SF19">
    <property type="entry name" value="EXTRACELLULAR SERINE-RICH PROTEIN"/>
    <property type="match status" value="1"/>
</dbReference>
<dbReference type="InterPro" id="IPR008972">
    <property type="entry name" value="Cupredoxin"/>
</dbReference>
<protein>
    <recommendedName>
        <fullName evidence="6">Extracellular serine-rich protein</fullName>
    </recommendedName>
</protein>
<dbReference type="EMBL" id="MU253888">
    <property type="protein sequence ID" value="KAG9244717.1"/>
    <property type="molecule type" value="Genomic_DNA"/>
</dbReference>
<feature type="compositionally biased region" description="Polar residues" evidence="1">
    <location>
        <begin position="332"/>
        <end position="343"/>
    </location>
</feature>
<keyword evidence="2" id="KW-1133">Transmembrane helix</keyword>
<evidence type="ECO:0000256" key="2">
    <source>
        <dbReference type="SAM" id="Phobius"/>
    </source>
</evidence>
<evidence type="ECO:0000313" key="5">
    <source>
        <dbReference type="Proteomes" id="UP000887226"/>
    </source>
</evidence>
<feature type="transmembrane region" description="Helical" evidence="2">
    <location>
        <begin position="221"/>
        <end position="243"/>
    </location>
</feature>
<dbReference type="PANTHER" id="PTHR34883">
    <property type="entry name" value="SERINE-RICH PROTEIN, PUTATIVE-RELATED-RELATED"/>
    <property type="match status" value="1"/>
</dbReference>
<dbReference type="CDD" id="cd00920">
    <property type="entry name" value="Cupredoxin"/>
    <property type="match status" value="1"/>
</dbReference>
<evidence type="ECO:0000256" key="3">
    <source>
        <dbReference type="SAM" id="SignalP"/>
    </source>
</evidence>
<organism evidence="4 5">
    <name type="scientific">Calycina marina</name>
    <dbReference type="NCBI Taxonomy" id="1763456"/>
    <lineage>
        <taxon>Eukaryota</taxon>
        <taxon>Fungi</taxon>
        <taxon>Dikarya</taxon>
        <taxon>Ascomycota</taxon>
        <taxon>Pezizomycotina</taxon>
        <taxon>Leotiomycetes</taxon>
        <taxon>Helotiales</taxon>
        <taxon>Pezizellaceae</taxon>
        <taxon>Calycina</taxon>
    </lineage>
</organism>
<keyword evidence="2" id="KW-0812">Transmembrane</keyword>
<reference evidence="4" key="1">
    <citation type="journal article" date="2021" name="IMA Fungus">
        <title>Genomic characterization of three marine fungi, including Emericellopsis atlantica sp. nov. with signatures of a generalist lifestyle and marine biomass degradation.</title>
        <authorList>
            <person name="Hagestad O.C."/>
            <person name="Hou L."/>
            <person name="Andersen J.H."/>
            <person name="Hansen E.H."/>
            <person name="Altermark B."/>
            <person name="Li C."/>
            <person name="Kuhnert E."/>
            <person name="Cox R.J."/>
            <person name="Crous P.W."/>
            <person name="Spatafora J.W."/>
            <person name="Lail K."/>
            <person name="Amirebrahimi M."/>
            <person name="Lipzen A."/>
            <person name="Pangilinan J."/>
            <person name="Andreopoulos W."/>
            <person name="Hayes R.D."/>
            <person name="Ng V."/>
            <person name="Grigoriev I.V."/>
            <person name="Jackson S.A."/>
            <person name="Sutton T.D.S."/>
            <person name="Dobson A.D.W."/>
            <person name="Rama T."/>
        </authorList>
    </citation>
    <scope>NUCLEOTIDE SEQUENCE</scope>
    <source>
        <strain evidence="4">TRa3180A</strain>
    </source>
</reference>
<dbReference type="OrthoDB" id="2331100at2759"/>
<name>A0A9P7Z3K0_9HELO</name>
<feature type="region of interest" description="Disordered" evidence="1">
    <location>
        <begin position="170"/>
        <end position="216"/>
    </location>
</feature>
<dbReference type="InterPro" id="IPR052953">
    <property type="entry name" value="Ser-rich/MCO-related"/>
</dbReference>
<proteinExistence type="predicted"/>
<gene>
    <name evidence="4" type="ORF">BJ878DRAFT_55859</name>
</gene>
<keyword evidence="3" id="KW-0732">Signal</keyword>
<comment type="caution">
    <text evidence="4">The sequence shown here is derived from an EMBL/GenBank/DDBJ whole genome shotgun (WGS) entry which is preliminary data.</text>
</comment>
<dbReference type="Proteomes" id="UP000887226">
    <property type="component" value="Unassembled WGS sequence"/>
</dbReference>
<feature type="chain" id="PRO_5040451800" description="Extracellular serine-rich protein" evidence="3">
    <location>
        <begin position="21"/>
        <end position="410"/>
    </location>
</feature>
<dbReference type="Gene3D" id="2.60.40.420">
    <property type="entry name" value="Cupredoxins - blue copper proteins"/>
    <property type="match status" value="1"/>
</dbReference>
<keyword evidence="5" id="KW-1185">Reference proteome</keyword>
<feature type="compositionally biased region" description="Polar residues" evidence="1">
    <location>
        <begin position="196"/>
        <end position="214"/>
    </location>
</feature>
<accession>A0A9P7Z3K0</accession>
<feature type="signal peptide" evidence="3">
    <location>
        <begin position="1"/>
        <end position="20"/>
    </location>
</feature>
<sequence length="410" mass="43152">MMLLTNYVVLATAFFGSAFGQSSSTTLSTSASSTSTSAITTHTVAVGAVGHNFDPSSVEADIGDIVEYRFYPQNHSVGRAAFKQPCIPYEVTGTGRIGFWSGFFPTQLVLSDPPKFQIRVNDTEPVFFYCSAPGACFDGMVGVINPNATQTFDIQHTFAANATQEFSPGEVYFEPENGSTRTQTTSGATPAPTAGNEASATTSGTPAVTSSSHSGGLSKGAIAGIAIGGVFGLILAAAVIYMCGKQKSMSDILHRQSAVPNPTVYHPASPGFAEANYPNINKGPMSMISSSNGRYSEPPYGGGVASTEDGRSLRSSSPPIDERTGMIMNPSGFPQQGHTSPRSAGQPFPSPMYSVYEHDADGQLKTPPPQDVGPHELPGQVPPARSPEELYSPHAFSFNGSESGYTDRRR</sequence>
<dbReference type="SUPFAM" id="SSF49503">
    <property type="entry name" value="Cupredoxins"/>
    <property type="match status" value="1"/>
</dbReference>
<dbReference type="AlphaFoldDB" id="A0A9P7Z3K0"/>
<evidence type="ECO:0000256" key="1">
    <source>
        <dbReference type="SAM" id="MobiDB-lite"/>
    </source>
</evidence>